<dbReference type="GO" id="GO:0003677">
    <property type="term" value="F:DNA binding"/>
    <property type="evidence" value="ECO:0007669"/>
    <property type="project" value="UniProtKB-KW"/>
</dbReference>
<keyword evidence="4" id="KW-0238">DNA-binding</keyword>
<feature type="compositionally biased region" description="Basic and acidic residues" evidence="3">
    <location>
        <begin position="442"/>
        <end position="678"/>
    </location>
</feature>
<feature type="region of interest" description="Disordered" evidence="3">
    <location>
        <begin position="413"/>
        <end position="699"/>
    </location>
</feature>
<dbReference type="PANTHER" id="PTHR28638">
    <property type="entry name" value="CELL CYCLE PROGRESSION PROTEIN 1"/>
    <property type="match status" value="1"/>
</dbReference>
<dbReference type="EMBL" id="HAEB01008860">
    <property type="protein sequence ID" value="SBQ55387.1"/>
    <property type="molecule type" value="Transcribed_RNA"/>
</dbReference>
<reference evidence="4" key="2">
    <citation type="submission" date="2016-06" db="EMBL/GenBank/DDBJ databases">
        <title>The genome of a short-lived fish provides insights into sex chromosome evolution and the genetic control of aging.</title>
        <authorList>
            <person name="Reichwald K."/>
            <person name="Felder M."/>
            <person name="Petzold A."/>
            <person name="Koch P."/>
            <person name="Groth M."/>
            <person name="Platzer M."/>
        </authorList>
    </citation>
    <scope>NUCLEOTIDE SEQUENCE</scope>
    <source>
        <tissue evidence="4">Brain</tissue>
    </source>
</reference>
<feature type="compositionally biased region" description="Pro residues" evidence="3">
    <location>
        <begin position="114"/>
        <end position="125"/>
    </location>
</feature>
<organism evidence="4">
    <name type="scientific">Nothobranchius korthausae</name>
    <dbReference type="NCBI Taxonomy" id="1143690"/>
    <lineage>
        <taxon>Eukaryota</taxon>
        <taxon>Metazoa</taxon>
        <taxon>Chordata</taxon>
        <taxon>Craniata</taxon>
        <taxon>Vertebrata</taxon>
        <taxon>Euteleostomi</taxon>
        <taxon>Actinopterygii</taxon>
        <taxon>Neopterygii</taxon>
        <taxon>Teleostei</taxon>
        <taxon>Neoteleostei</taxon>
        <taxon>Acanthomorphata</taxon>
        <taxon>Ovalentaria</taxon>
        <taxon>Atherinomorphae</taxon>
        <taxon>Cyprinodontiformes</taxon>
        <taxon>Nothobranchiidae</taxon>
        <taxon>Nothobranchius</taxon>
    </lineage>
</organism>
<sequence length="837" mass="94705">MSGAGGTNNSWTILTSEESVAETLRPFAAGAEQHGLNQTPAPGSGGNHQPGQGAASAEGLPETCPGSEDKRMHSGSSVTASLDVPSASDRGDGVGPAEGQTENPAQLDPDPESLLPPSPDPPPPGGAELTGEKLTKVENLHLQHEEFQQKGEESEHHPQTANTEKRTEAGQEHDEDLQLDHSHRNKRVIGAPPHFQSSAQNLFQELDETTVKTGATGAPEERRKKPLLAALEQIGRREEDEEDEEEEFHLPQQENSSIFSLNKCILGAVILLGFGIIFFSGVFVERDEESDHAAMELKDAEPPRKQGWFHPDADTSELLDKLAEGNQQISALQAQLQAQKEELKVLKEQAAEGEKERLLWEEVDKENSRLKTETASLPVLQKENDRMKKELESVPVLQKELETLRGAVTKTILPSGDFSFSTSPPTGQPEHSSQATAPPADGRTRKSRDDRKEKKEPKPGKGEAKQEKKRSKERERSARKGGEQKEDKPGDEKGWKKGKHEGGTFDKRKEKWQGDEIKEGKKERGEDGKPWKEKESKKEWKKGKVNEWRDKEKKEHQGGMSHGERHKGWEERKGETEWSRVKEGMEGSGREKWKKKEEKDHPKEGRGKSERKQVEDDRERTRDERKSRNEERWKKDESLSQRGKEEWKRRGEKERRHGGDESHASQNREERLYGDPKPAHSHPRPSVGQPEYWLQRRDRLRLRRRPTPPQHCYSPESCAQAERLLPVGLLEFQNLLQPYLSKAEEAGVDVSQTDQLRKLAADFFTDGVFVHDQMSFRDFVEDLGDVLEDLVEGDDGEDSDVEDEMEEFEKEVMKAFLVPGVKEKERKMKGEWKKERG</sequence>
<feature type="region of interest" description="Disordered" evidence="3">
    <location>
        <begin position="22"/>
        <end position="181"/>
    </location>
</feature>
<proteinExistence type="predicted"/>
<dbReference type="InterPro" id="IPR051990">
    <property type="entry name" value="CCPG1/PBIP1"/>
</dbReference>
<feature type="coiled-coil region" evidence="2">
    <location>
        <begin position="322"/>
        <end position="356"/>
    </location>
</feature>
<keyword evidence="4" id="KW-0371">Homeobox</keyword>
<reference evidence="4" key="1">
    <citation type="submission" date="2016-05" db="EMBL/GenBank/DDBJ databases">
        <authorList>
            <person name="Lavstsen T."/>
            <person name="Jespersen J.S."/>
        </authorList>
    </citation>
    <scope>NUCLEOTIDE SEQUENCE</scope>
    <source>
        <tissue evidence="4">Brain</tissue>
    </source>
</reference>
<feature type="compositionally biased region" description="Polar residues" evidence="3">
    <location>
        <begin position="418"/>
        <end position="436"/>
    </location>
</feature>
<protein>
    <submittedName>
        <fullName evidence="4">Pre-B-cell leukemia homeobox interacting protein 1b</fullName>
    </submittedName>
</protein>
<dbReference type="AlphaFoldDB" id="A0A1A8F8G5"/>
<dbReference type="GO" id="GO:0016020">
    <property type="term" value="C:membrane"/>
    <property type="evidence" value="ECO:0007669"/>
    <property type="project" value="TreeGrafter"/>
</dbReference>
<feature type="compositionally biased region" description="Basic and acidic residues" evidence="3">
    <location>
        <begin position="130"/>
        <end position="181"/>
    </location>
</feature>
<keyword evidence="1 2" id="KW-0175">Coiled coil</keyword>
<gene>
    <name evidence="4" type="primary">PBXIP1B</name>
</gene>
<evidence type="ECO:0000256" key="2">
    <source>
        <dbReference type="SAM" id="Coils"/>
    </source>
</evidence>
<name>A0A1A8F8G5_9TELE</name>
<evidence type="ECO:0000256" key="3">
    <source>
        <dbReference type="SAM" id="MobiDB-lite"/>
    </source>
</evidence>
<evidence type="ECO:0000256" key="1">
    <source>
        <dbReference type="ARBA" id="ARBA00023054"/>
    </source>
</evidence>
<evidence type="ECO:0000313" key="4">
    <source>
        <dbReference type="EMBL" id="SBQ55387.1"/>
    </source>
</evidence>
<dbReference type="PANTHER" id="PTHR28638:SF3">
    <property type="entry name" value="PRE-B-CELL LEUKEMIA TRANSCRIPTION FACTOR-INTERACTING PROTEIN 1 ISOFORM X1"/>
    <property type="match status" value="1"/>
</dbReference>
<accession>A0A1A8F8G5</accession>